<dbReference type="GO" id="GO:0000155">
    <property type="term" value="F:phosphorelay sensor kinase activity"/>
    <property type="evidence" value="ECO:0007669"/>
    <property type="project" value="TreeGrafter"/>
</dbReference>
<accession>A0A4E0Q600</accession>
<comment type="subcellular location">
    <subcellularLocation>
        <location evidence="2">Cell membrane</location>
    </subcellularLocation>
</comment>
<dbReference type="InterPro" id="IPR036890">
    <property type="entry name" value="HATPase_C_sf"/>
</dbReference>
<keyword evidence="10" id="KW-0902">Two-component regulatory system</keyword>
<dbReference type="FunFam" id="3.30.565.10:FF:000023">
    <property type="entry name" value="PAS domain-containing sensor histidine kinase"/>
    <property type="match status" value="1"/>
</dbReference>
<dbReference type="Proteomes" id="UP000297295">
    <property type="component" value="Unassembled WGS sequence"/>
</dbReference>
<evidence type="ECO:0000256" key="10">
    <source>
        <dbReference type="ARBA" id="ARBA00023012"/>
    </source>
</evidence>
<dbReference type="CDD" id="cd16922">
    <property type="entry name" value="HATPase_EvgS-ArcB-TorS-like"/>
    <property type="match status" value="1"/>
</dbReference>
<dbReference type="AlphaFoldDB" id="A0A4E0Q600"/>
<evidence type="ECO:0000256" key="9">
    <source>
        <dbReference type="ARBA" id="ARBA00022840"/>
    </source>
</evidence>
<name>A0A4E0Q600_9EURY</name>
<dbReference type="PROSITE" id="PS50109">
    <property type="entry name" value="HIS_KIN"/>
    <property type="match status" value="1"/>
</dbReference>
<dbReference type="GO" id="GO:0005524">
    <property type="term" value="F:ATP binding"/>
    <property type="evidence" value="ECO:0007669"/>
    <property type="project" value="UniProtKB-KW"/>
</dbReference>
<organism evidence="13 14">
    <name type="scientific">Methanolobus halotolerans</name>
    <dbReference type="NCBI Taxonomy" id="2052935"/>
    <lineage>
        <taxon>Archaea</taxon>
        <taxon>Methanobacteriati</taxon>
        <taxon>Methanobacteriota</taxon>
        <taxon>Stenosarchaea group</taxon>
        <taxon>Methanomicrobia</taxon>
        <taxon>Methanosarcinales</taxon>
        <taxon>Methanosarcinaceae</taxon>
        <taxon>Methanolobus</taxon>
    </lineage>
</organism>
<keyword evidence="6" id="KW-0808">Transferase</keyword>
<evidence type="ECO:0000256" key="4">
    <source>
        <dbReference type="ARBA" id="ARBA00022475"/>
    </source>
</evidence>
<evidence type="ECO:0000313" key="13">
    <source>
        <dbReference type="EMBL" id="TGC09406.1"/>
    </source>
</evidence>
<evidence type="ECO:0000256" key="2">
    <source>
        <dbReference type="ARBA" id="ARBA00004236"/>
    </source>
</evidence>
<dbReference type="GO" id="GO:0009927">
    <property type="term" value="F:histidine phosphotransfer kinase activity"/>
    <property type="evidence" value="ECO:0007669"/>
    <property type="project" value="TreeGrafter"/>
</dbReference>
<dbReference type="InterPro" id="IPR005467">
    <property type="entry name" value="His_kinase_dom"/>
</dbReference>
<evidence type="ECO:0000313" key="14">
    <source>
        <dbReference type="Proteomes" id="UP000297295"/>
    </source>
</evidence>
<gene>
    <name evidence="13" type="ORF">CUN85_06120</name>
</gene>
<evidence type="ECO:0000259" key="12">
    <source>
        <dbReference type="PROSITE" id="PS50109"/>
    </source>
</evidence>
<evidence type="ECO:0000256" key="6">
    <source>
        <dbReference type="ARBA" id="ARBA00022679"/>
    </source>
</evidence>
<dbReference type="SUPFAM" id="SSF55874">
    <property type="entry name" value="ATPase domain of HSP90 chaperone/DNA topoisomerase II/histidine kinase"/>
    <property type="match status" value="1"/>
</dbReference>
<dbReference type="PANTHER" id="PTHR43047:SF72">
    <property type="entry name" value="OSMOSENSING HISTIDINE PROTEIN KINASE SLN1"/>
    <property type="match status" value="1"/>
</dbReference>
<dbReference type="PRINTS" id="PR00344">
    <property type="entry name" value="BCTRLSENSOR"/>
</dbReference>
<dbReference type="RefSeq" id="WP_135389445.1">
    <property type="nucleotide sequence ID" value="NZ_PGGK01000005.1"/>
</dbReference>
<evidence type="ECO:0000256" key="7">
    <source>
        <dbReference type="ARBA" id="ARBA00022741"/>
    </source>
</evidence>
<dbReference type="PANTHER" id="PTHR43047">
    <property type="entry name" value="TWO-COMPONENT HISTIDINE PROTEIN KINASE"/>
    <property type="match status" value="1"/>
</dbReference>
<dbReference type="EC" id="2.7.13.3" evidence="3"/>
<evidence type="ECO:0000256" key="8">
    <source>
        <dbReference type="ARBA" id="ARBA00022777"/>
    </source>
</evidence>
<evidence type="ECO:0000256" key="1">
    <source>
        <dbReference type="ARBA" id="ARBA00000085"/>
    </source>
</evidence>
<keyword evidence="9" id="KW-0067">ATP-binding</keyword>
<dbReference type="SMART" id="SM00387">
    <property type="entry name" value="HATPase_c"/>
    <property type="match status" value="1"/>
</dbReference>
<keyword evidence="11" id="KW-0472">Membrane</keyword>
<keyword evidence="8" id="KW-0418">Kinase</keyword>
<dbReference type="OrthoDB" id="342253at2157"/>
<keyword evidence="14" id="KW-1185">Reference proteome</keyword>
<evidence type="ECO:0000256" key="3">
    <source>
        <dbReference type="ARBA" id="ARBA00012438"/>
    </source>
</evidence>
<proteinExistence type="predicted"/>
<feature type="domain" description="Histidine kinase" evidence="12">
    <location>
        <begin position="1"/>
        <end position="125"/>
    </location>
</feature>
<sequence>MLIIDPQLGNIDADITKFKQILYNLISNAIKFTPENGHVTIEAKISGSFVQISITDTGIGIPKNDMDKLFQPFKQLNPYLTREYAGTGLGLALVKKFVEMHGGNIRVESKVGEGSIFRFMIPVNIEDNC</sequence>
<keyword evidence="5" id="KW-0597">Phosphoprotein</keyword>
<evidence type="ECO:0000256" key="11">
    <source>
        <dbReference type="ARBA" id="ARBA00023136"/>
    </source>
</evidence>
<keyword evidence="7" id="KW-0547">Nucleotide-binding</keyword>
<dbReference type="InterPro" id="IPR004358">
    <property type="entry name" value="Sig_transdc_His_kin-like_C"/>
</dbReference>
<evidence type="ECO:0000256" key="5">
    <source>
        <dbReference type="ARBA" id="ARBA00022553"/>
    </source>
</evidence>
<comment type="caution">
    <text evidence="13">The sequence shown here is derived from an EMBL/GenBank/DDBJ whole genome shotgun (WGS) entry which is preliminary data.</text>
</comment>
<dbReference type="InterPro" id="IPR003594">
    <property type="entry name" value="HATPase_dom"/>
</dbReference>
<protein>
    <recommendedName>
        <fullName evidence="3">histidine kinase</fullName>
        <ecNumber evidence="3">2.7.13.3</ecNumber>
    </recommendedName>
</protein>
<dbReference type="GO" id="GO:0005886">
    <property type="term" value="C:plasma membrane"/>
    <property type="evidence" value="ECO:0007669"/>
    <property type="project" value="UniProtKB-SubCell"/>
</dbReference>
<dbReference type="Gene3D" id="3.30.565.10">
    <property type="entry name" value="Histidine kinase-like ATPase, C-terminal domain"/>
    <property type="match status" value="1"/>
</dbReference>
<keyword evidence="4" id="KW-1003">Cell membrane</keyword>
<dbReference type="EMBL" id="PGGK01000005">
    <property type="protein sequence ID" value="TGC09406.1"/>
    <property type="molecule type" value="Genomic_DNA"/>
</dbReference>
<comment type="catalytic activity">
    <reaction evidence="1">
        <text>ATP + protein L-histidine = ADP + protein N-phospho-L-histidine.</text>
        <dbReference type="EC" id="2.7.13.3"/>
    </reaction>
</comment>
<dbReference type="Pfam" id="PF02518">
    <property type="entry name" value="HATPase_c"/>
    <property type="match status" value="1"/>
</dbReference>
<reference evidence="13 14" key="1">
    <citation type="submission" date="2017-11" db="EMBL/GenBank/DDBJ databases">
        <title>Isolation and Characterization of Methanogenic Archaea from Saline Meromictic Lake at Siberia.</title>
        <authorList>
            <person name="Shen Y."/>
            <person name="Huang H.-H."/>
            <person name="Lai M.-C."/>
            <person name="Chen S.-C."/>
        </authorList>
    </citation>
    <scope>NUCLEOTIDE SEQUENCE [LARGE SCALE GENOMIC DNA]</scope>
    <source>
        <strain evidence="13 14">SY-01</strain>
    </source>
</reference>